<evidence type="ECO:0000256" key="1">
    <source>
        <dbReference type="SAM" id="MobiDB-lite"/>
    </source>
</evidence>
<evidence type="ECO:0000313" key="2">
    <source>
        <dbReference type="EMBL" id="KAL3681720.1"/>
    </source>
</evidence>
<organism evidence="2 3">
    <name type="scientific">Riccia sorocarpa</name>
    <dbReference type="NCBI Taxonomy" id="122646"/>
    <lineage>
        <taxon>Eukaryota</taxon>
        <taxon>Viridiplantae</taxon>
        <taxon>Streptophyta</taxon>
        <taxon>Embryophyta</taxon>
        <taxon>Marchantiophyta</taxon>
        <taxon>Marchantiopsida</taxon>
        <taxon>Marchantiidae</taxon>
        <taxon>Marchantiales</taxon>
        <taxon>Ricciaceae</taxon>
        <taxon>Riccia</taxon>
    </lineage>
</organism>
<keyword evidence="3" id="KW-1185">Reference proteome</keyword>
<feature type="region of interest" description="Disordered" evidence="1">
    <location>
        <begin position="252"/>
        <end position="310"/>
    </location>
</feature>
<comment type="caution">
    <text evidence="2">The sequence shown here is derived from an EMBL/GenBank/DDBJ whole genome shotgun (WGS) entry which is preliminary data.</text>
</comment>
<dbReference type="AlphaFoldDB" id="A0ABD3GR59"/>
<feature type="compositionally biased region" description="Basic and acidic residues" evidence="1">
    <location>
        <begin position="1"/>
        <end position="16"/>
    </location>
</feature>
<gene>
    <name evidence="2" type="ORF">R1sor_024676</name>
</gene>
<accession>A0ABD3GR59</accession>
<name>A0ABD3GR59_9MARC</name>
<reference evidence="2 3" key="1">
    <citation type="submission" date="2024-09" db="EMBL/GenBank/DDBJ databases">
        <title>Chromosome-scale assembly of Riccia sorocarpa.</title>
        <authorList>
            <person name="Paukszto L."/>
        </authorList>
    </citation>
    <scope>NUCLEOTIDE SEQUENCE [LARGE SCALE GENOMIC DNA]</scope>
    <source>
        <strain evidence="2">LP-2024</strain>
        <tissue evidence="2">Aerial parts of the thallus</tissue>
    </source>
</reference>
<feature type="region of interest" description="Disordered" evidence="1">
    <location>
        <begin position="1"/>
        <end position="20"/>
    </location>
</feature>
<evidence type="ECO:0000313" key="3">
    <source>
        <dbReference type="Proteomes" id="UP001633002"/>
    </source>
</evidence>
<protein>
    <submittedName>
        <fullName evidence="2">Uncharacterized protein</fullName>
    </submittedName>
</protein>
<dbReference type="EMBL" id="JBJQOH010000007">
    <property type="protein sequence ID" value="KAL3681720.1"/>
    <property type="molecule type" value="Genomic_DNA"/>
</dbReference>
<dbReference type="Proteomes" id="UP001633002">
    <property type="component" value="Unassembled WGS sequence"/>
</dbReference>
<sequence length="326" mass="35374">MMVGGHDMDRDGDRYEGGSGPGIVQYPCSPASSSSSSNSEMRLRVMARAVNSQRAAGRHRMSRHDYELIVSYLKIPENFAAITGGGRKMKIGGKNWTKVTTCDHMAVSLCVQGFPPCTGSVMGKKYNQYLQTYKNARIFYKSTAAGPTDEEIAAELSFEQKMAQKCHFFRMHVLYGAHANIEPHAVGDSRLPVDCIFDSTALFPDSQPVPNVAATAIHLDLFVDKEEATDREEDPMDFLDEEEVDVVDYQTGPDGGGLSSVPTATFDADGGPDIANQTARSALDVEEPQPDVEAPNVPQAPSRGGVSQHSVQVLKETLSMSPPVLL</sequence>
<proteinExistence type="predicted"/>